<gene>
    <name evidence="3" type="ORF">C1E24_10475</name>
</gene>
<dbReference type="Pfam" id="PF18160">
    <property type="entry name" value="SLATT_5"/>
    <property type="match status" value="1"/>
</dbReference>
<name>A0A5R9Q253_9GAMM</name>
<dbReference type="EMBL" id="PPSW01000014">
    <property type="protein sequence ID" value="TLX47218.1"/>
    <property type="molecule type" value="Genomic_DNA"/>
</dbReference>
<evidence type="ECO:0000313" key="4">
    <source>
        <dbReference type="Proteomes" id="UP000309186"/>
    </source>
</evidence>
<feature type="domain" description="SMODS and SLOG-associating 2TM effector" evidence="2">
    <location>
        <begin position="1"/>
        <end position="185"/>
    </location>
</feature>
<feature type="transmembrane region" description="Helical" evidence="1">
    <location>
        <begin position="66"/>
        <end position="85"/>
    </location>
</feature>
<comment type="caution">
    <text evidence="3">The sequence shown here is derived from an EMBL/GenBank/DDBJ whole genome shotgun (WGS) entry which is preliminary data.</text>
</comment>
<feature type="transmembrane region" description="Helical" evidence="1">
    <location>
        <begin position="34"/>
        <end position="54"/>
    </location>
</feature>
<evidence type="ECO:0000256" key="1">
    <source>
        <dbReference type="SAM" id="Phobius"/>
    </source>
</evidence>
<keyword evidence="1" id="KW-0472">Membrane</keyword>
<proteinExistence type="predicted"/>
<sequence length="203" mass="23431">MKSQLENLYRRAGITKESCFQANRRLERHNTLSLWSLTILAFSLIVISLLTQLYAHNSFIVEYSRFLGFSITSISIFAMVIAVVVQKSNFSLKADKFRRQAMEINELRLSFKHLIDKEDDLASKQDLYECNSSKYSQILNRNLVHDQIDYYVSSSEGVEHKYYSIKLFITEFLGYILTMLIAISLLSWACFQTYSATITAIGS</sequence>
<accession>A0A5R9Q253</accession>
<dbReference type="AlphaFoldDB" id="A0A5R9Q253"/>
<dbReference type="Proteomes" id="UP000309186">
    <property type="component" value="Unassembled WGS sequence"/>
</dbReference>
<keyword evidence="1" id="KW-0812">Transmembrane</keyword>
<dbReference type="RefSeq" id="WP_138481193.1">
    <property type="nucleotide sequence ID" value="NZ_PPSW01000014.1"/>
</dbReference>
<dbReference type="InterPro" id="IPR041115">
    <property type="entry name" value="SLATT_5"/>
</dbReference>
<protein>
    <recommendedName>
        <fullName evidence="2">SMODS and SLOG-associating 2TM effector domain-containing protein</fullName>
    </recommendedName>
</protein>
<evidence type="ECO:0000259" key="2">
    <source>
        <dbReference type="Pfam" id="PF18160"/>
    </source>
</evidence>
<organism evidence="3 4">
    <name type="scientific">Pseudoalteromonas phenolica</name>
    <dbReference type="NCBI Taxonomy" id="161398"/>
    <lineage>
        <taxon>Bacteria</taxon>
        <taxon>Pseudomonadati</taxon>
        <taxon>Pseudomonadota</taxon>
        <taxon>Gammaproteobacteria</taxon>
        <taxon>Alteromonadales</taxon>
        <taxon>Pseudoalteromonadaceae</taxon>
        <taxon>Pseudoalteromonas</taxon>
    </lineage>
</organism>
<keyword evidence="1" id="KW-1133">Transmembrane helix</keyword>
<reference evidence="3 4" key="1">
    <citation type="submission" date="2018-01" db="EMBL/GenBank/DDBJ databases">
        <title>Co-occurrence of chitin degradation, pigmentation and bioactivity in marine Pseudoalteromonas.</title>
        <authorList>
            <person name="Paulsen S."/>
            <person name="Gram L."/>
            <person name="Machado H."/>
        </authorList>
    </citation>
    <scope>NUCLEOTIDE SEQUENCE [LARGE SCALE GENOMIC DNA]</scope>
    <source>
        <strain evidence="3 4">S3663</strain>
    </source>
</reference>
<feature type="transmembrane region" description="Helical" evidence="1">
    <location>
        <begin position="172"/>
        <end position="194"/>
    </location>
</feature>
<evidence type="ECO:0000313" key="3">
    <source>
        <dbReference type="EMBL" id="TLX47218.1"/>
    </source>
</evidence>
<dbReference type="NCBIfam" id="NF033631">
    <property type="entry name" value="SLATT_5"/>
    <property type="match status" value="1"/>
</dbReference>
<dbReference type="OrthoDB" id="7066042at2"/>